<dbReference type="Proteomes" id="UP001141552">
    <property type="component" value="Unassembled WGS sequence"/>
</dbReference>
<gene>
    <name evidence="1" type="ORF">Tsubulata_046955</name>
</gene>
<accession>A0A9Q0F3J1</accession>
<reference evidence="1" key="1">
    <citation type="submission" date="2022-02" db="EMBL/GenBank/DDBJ databases">
        <authorList>
            <person name="Henning P.M."/>
            <person name="McCubbin A.G."/>
            <person name="Shore J.S."/>
        </authorList>
    </citation>
    <scope>NUCLEOTIDE SEQUENCE</scope>
    <source>
        <strain evidence="1">F60SS</strain>
        <tissue evidence="1">Leaves</tissue>
    </source>
</reference>
<name>A0A9Q0F3J1_9ROSI</name>
<proteinExistence type="predicted"/>
<dbReference type="AlphaFoldDB" id="A0A9Q0F3J1"/>
<evidence type="ECO:0000313" key="2">
    <source>
        <dbReference type="Proteomes" id="UP001141552"/>
    </source>
</evidence>
<sequence length="77" mass="7888">MHSVLFVYNILNPLLISSFTACFHGYCGNAYVNGGVSNGLPLVTAPSGLLLGPPLPVINIPSVAGLSLALLSFGPYG</sequence>
<dbReference type="EMBL" id="JAKUCV010007220">
    <property type="protein sequence ID" value="KAJ4824298.1"/>
    <property type="molecule type" value="Genomic_DNA"/>
</dbReference>
<protein>
    <submittedName>
        <fullName evidence="1">Uncharacterized protein</fullName>
    </submittedName>
</protein>
<keyword evidence="2" id="KW-1185">Reference proteome</keyword>
<evidence type="ECO:0000313" key="1">
    <source>
        <dbReference type="EMBL" id="KAJ4824298.1"/>
    </source>
</evidence>
<reference evidence="1" key="2">
    <citation type="journal article" date="2023" name="Plants (Basel)">
        <title>Annotation of the Turnera subulata (Passifloraceae) Draft Genome Reveals the S-Locus Evolved after the Divergence of Turneroideae from Passifloroideae in a Stepwise Manner.</title>
        <authorList>
            <person name="Henning P.M."/>
            <person name="Roalson E.H."/>
            <person name="Mir W."/>
            <person name="McCubbin A.G."/>
            <person name="Shore J.S."/>
        </authorList>
    </citation>
    <scope>NUCLEOTIDE SEQUENCE</scope>
    <source>
        <strain evidence="1">F60SS</strain>
    </source>
</reference>
<comment type="caution">
    <text evidence="1">The sequence shown here is derived from an EMBL/GenBank/DDBJ whole genome shotgun (WGS) entry which is preliminary data.</text>
</comment>
<organism evidence="1 2">
    <name type="scientific">Turnera subulata</name>
    <dbReference type="NCBI Taxonomy" id="218843"/>
    <lineage>
        <taxon>Eukaryota</taxon>
        <taxon>Viridiplantae</taxon>
        <taxon>Streptophyta</taxon>
        <taxon>Embryophyta</taxon>
        <taxon>Tracheophyta</taxon>
        <taxon>Spermatophyta</taxon>
        <taxon>Magnoliopsida</taxon>
        <taxon>eudicotyledons</taxon>
        <taxon>Gunneridae</taxon>
        <taxon>Pentapetalae</taxon>
        <taxon>rosids</taxon>
        <taxon>fabids</taxon>
        <taxon>Malpighiales</taxon>
        <taxon>Passifloraceae</taxon>
        <taxon>Turnera</taxon>
    </lineage>
</organism>